<feature type="signal peptide" evidence="1">
    <location>
        <begin position="1"/>
        <end position="24"/>
    </location>
</feature>
<keyword evidence="1" id="KW-0732">Signal</keyword>
<evidence type="ECO:0000313" key="3">
    <source>
        <dbReference type="Proteomes" id="UP000198869"/>
    </source>
</evidence>
<evidence type="ECO:0000256" key="1">
    <source>
        <dbReference type="SAM" id="SignalP"/>
    </source>
</evidence>
<dbReference type="Proteomes" id="UP000198869">
    <property type="component" value="Unassembled WGS sequence"/>
</dbReference>
<evidence type="ECO:0000313" key="2">
    <source>
        <dbReference type="EMBL" id="SDH79452.1"/>
    </source>
</evidence>
<accession>A0A1G8FBJ1</accession>
<dbReference type="EMBL" id="FNDW01000002">
    <property type="protein sequence ID" value="SDH79452.1"/>
    <property type="molecule type" value="Genomic_DNA"/>
</dbReference>
<proteinExistence type="predicted"/>
<name>A0A1G8FBJ1_9FLAO</name>
<feature type="chain" id="PRO_5011764290" description="SD-repeat containing protein B domain-containing protein" evidence="1">
    <location>
        <begin position="25"/>
        <end position="932"/>
    </location>
</feature>
<sequence length="932" mass="106266">MSSNNLQKTFLLLLILFLSVSASAQIGSGISMEIRDESSLGRDRIISTIVEIKNNSLNNFKGKLFINVPSGFRNISGNMNEIDVNAGDNIYLPVKFLINSNAGFGESEIVFTLKDMLDHEVLKQTMTHNIPENNALAISTDTPLIYMSNVTDSIEVRARVSNLGNKPQHVTVVFKIPEADQGSFFVEKKGVIAVQKDSVFIYRFRPSSNLMKTPQFSVNIVGFREPDKEMFGNSITSIQNNSSTQHYMSLDNNNLNYTKNSITASYRYMGQQTALYQLIGSGGFNLPSGYVFIRGNIYKTNGLEDPIVNNTFITYHREKSEFTVGNISKIIELSLYGRGAEYAFTSHDKNKRLEIGFIDQSFSLIERTRFLELGYGFYVRGILGANNASKNISAAYVFKSDPYEKVKHNLLGTNFQYAFNKEWNLSAKLYSGVSFYESINKTKPSGALETQYSGNINKVNISGNYSFSSNYYPGNQRGIVQLQQNISSSIFKDHSVFANMMLSNFSPKFYFYDNNLETNSVRLETGFNFPKRKSLGLGLSFQYQNENSNTYNTFFGLTENKELKEMTAKRLIERISWSSPDRKHSSILGIETGIVNYPDSDKDRFQMKFMGNYAYKWLNLQFIYQYGSYYLSEYAFSKLLGTNNTYEKKSVSAFITHTMLKGKLSINSGLSYTDDTLYGKSPSGFVNLKYSKERYGFYVNSSWFNYSMNTFTNNLLTVEAGVTINLRSNNLDPGKKGNIKAFVYYDRNNNNIYDEGDEKAVGHIIMLNNISFKTNDEGTIEYKAIPYDRYSLKQVIQQGWYYDESEFDVNKHHYTFEIPLHRNGTVQGKINYVFDTKTALEFDPKSGGILFDIYKDEKMVRHIITDDNGEIISFIESGDYKIRLNENSLPSNTYCENTVQDFKVEAGKITELNTFVIKVKEKKIRVKKFSSQ</sequence>
<organism evidence="2 3">
    <name type="scientific">Chryseobacterium taeanense</name>
    <dbReference type="NCBI Taxonomy" id="311334"/>
    <lineage>
        <taxon>Bacteria</taxon>
        <taxon>Pseudomonadati</taxon>
        <taxon>Bacteroidota</taxon>
        <taxon>Flavobacteriia</taxon>
        <taxon>Flavobacteriales</taxon>
        <taxon>Weeksellaceae</taxon>
        <taxon>Chryseobacterium group</taxon>
        <taxon>Chryseobacterium</taxon>
    </lineage>
</organism>
<dbReference type="AlphaFoldDB" id="A0A1G8FBJ1"/>
<keyword evidence="3" id="KW-1185">Reference proteome</keyword>
<evidence type="ECO:0008006" key="4">
    <source>
        <dbReference type="Google" id="ProtNLM"/>
    </source>
</evidence>
<dbReference type="RefSeq" id="WP_139164580.1">
    <property type="nucleotide sequence ID" value="NZ_FNDW01000002.1"/>
</dbReference>
<reference evidence="3" key="1">
    <citation type="submission" date="2016-10" db="EMBL/GenBank/DDBJ databases">
        <authorList>
            <person name="Varghese N."/>
            <person name="Submissions S."/>
        </authorList>
    </citation>
    <scope>NUCLEOTIDE SEQUENCE [LARGE SCALE GENOMIC DNA]</scope>
    <source>
        <strain evidence="3">DSM 17071</strain>
    </source>
</reference>
<gene>
    <name evidence="2" type="ORF">SAMN05421846_10277</name>
</gene>
<protein>
    <recommendedName>
        <fullName evidence="4">SD-repeat containing protein B domain-containing protein</fullName>
    </recommendedName>
</protein>
<dbReference type="OrthoDB" id="908824at2"/>
<dbReference type="STRING" id="311334.SAMN05421846_10277"/>